<evidence type="ECO:0000313" key="1">
    <source>
        <dbReference type="EMBL" id="AWR97902.1"/>
    </source>
</evidence>
<protein>
    <recommendedName>
        <fullName evidence="3">HEAT repeat domain-containing protein</fullName>
    </recommendedName>
</protein>
<proteinExistence type="predicted"/>
<evidence type="ECO:0008006" key="3">
    <source>
        <dbReference type="Google" id="ProtNLM"/>
    </source>
</evidence>
<sequence length="226" mass="26832">MVDYLKLLSAENPYDRLDAWFKVDWLIKNNIVPVEQFINLKGKFIELLNYEDETVRLHAWKLLPQVMKENIINFSDINKEMFLNTLHSPEGWLLVKDLLDLKVITYDDVLKYKKYFMEFLEGSDLDRISAWSLVNQMIQIGIVSRDEVKKLKNKILSLLKFDDKHIRFNVLFLVGELYKQGLIDSADILQYKEDILHIVNDDQFSFLVNAYEKNLKDIEEILQIIK</sequence>
<dbReference type="EMBL" id="CP029288">
    <property type="protein sequence ID" value="AWR97902.1"/>
    <property type="molecule type" value="Genomic_DNA"/>
</dbReference>
<accession>A0A2U9IPG5</accession>
<dbReference type="AlphaFoldDB" id="A0A2U9IPG5"/>
<keyword evidence="2" id="KW-1185">Reference proteome</keyword>
<organism evidence="1 2">
    <name type="scientific">Acidianus sulfidivorans JP7</name>
    <dbReference type="NCBI Taxonomy" id="619593"/>
    <lineage>
        <taxon>Archaea</taxon>
        <taxon>Thermoproteota</taxon>
        <taxon>Thermoprotei</taxon>
        <taxon>Sulfolobales</taxon>
        <taxon>Sulfolobaceae</taxon>
        <taxon>Acidianus</taxon>
    </lineage>
</organism>
<evidence type="ECO:0000313" key="2">
    <source>
        <dbReference type="Proteomes" id="UP000248410"/>
    </source>
</evidence>
<dbReference type="InterPro" id="IPR016024">
    <property type="entry name" value="ARM-type_fold"/>
</dbReference>
<reference evidence="1 2" key="1">
    <citation type="submission" date="2018-05" db="EMBL/GenBank/DDBJ databases">
        <title>Complete Genome Sequences of Extremely Thermoacidophilic, Metal-Mobilizing Type-Strain Members of the Archaeal Family Sulfolobaceae: Acidianus brierleyi DSM-1651T, Acidianus sulfidivorans DSM-18786T, Metallosphaera hakonensis DSM-7519T, and Metallosphaera prunae DSM-10039T.</title>
        <authorList>
            <person name="Counts J.A."/>
            <person name="Kelly R.M."/>
        </authorList>
    </citation>
    <scope>NUCLEOTIDE SEQUENCE [LARGE SCALE GENOMIC DNA]</scope>
    <source>
        <strain evidence="1 2">JP7</strain>
    </source>
</reference>
<gene>
    <name evidence="1" type="ORF">DFR86_10375</name>
</gene>
<dbReference type="Proteomes" id="UP000248410">
    <property type="component" value="Chromosome"/>
</dbReference>
<dbReference type="SUPFAM" id="SSF48371">
    <property type="entry name" value="ARM repeat"/>
    <property type="match status" value="1"/>
</dbReference>
<dbReference type="KEGG" id="asul:DFR86_10375"/>
<name>A0A2U9IPG5_9CREN</name>